<dbReference type="PROSITE" id="PS50862">
    <property type="entry name" value="AA_TRNA_LIGASE_II"/>
    <property type="match status" value="1"/>
</dbReference>
<dbReference type="InterPro" id="IPR041715">
    <property type="entry name" value="HisRS-like_core"/>
</dbReference>
<dbReference type="PANTHER" id="PTHR43707:SF1">
    <property type="entry name" value="HISTIDINE--TRNA LIGASE, MITOCHONDRIAL-RELATED"/>
    <property type="match status" value="1"/>
</dbReference>
<reference evidence="2" key="1">
    <citation type="journal article" date="2012" name="Science">
        <title>Fermentation, hydrogen, and sulfur metabolism in multiple uncultivated bacterial phyla.</title>
        <authorList>
            <person name="Wrighton K.C."/>
            <person name="Thomas B.C."/>
            <person name="Sharon I."/>
            <person name="Miller C.S."/>
            <person name="Castelle C.J."/>
            <person name="VerBerkmoes N.C."/>
            <person name="Wilkins M.J."/>
            <person name="Hettich R.L."/>
            <person name="Lipton M.S."/>
            <person name="Williams K.H."/>
            <person name="Long P.E."/>
            <person name="Banfield J.F."/>
        </authorList>
    </citation>
    <scope>NUCLEOTIDE SEQUENCE [LARGE SCALE GENOMIC DNA]</scope>
</reference>
<dbReference type="GO" id="GO:0005737">
    <property type="term" value="C:cytoplasm"/>
    <property type="evidence" value="ECO:0007669"/>
    <property type="project" value="InterPro"/>
</dbReference>
<proteinExistence type="predicted"/>
<comment type="caution">
    <text evidence="2">The sequence shown here is derived from an EMBL/GenBank/DDBJ whole genome shotgun (WGS) entry which is preliminary data.</text>
</comment>
<feature type="domain" description="Aminoacyl-transfer RNA synthetases class-II family profile" evidence="1">
    <location>
        <begin position="1"/>
        <end position="132"/>
    </location>
</feature>
<dbReference type="EC" id="6.1.1.21" evidence="2"/>
<dbReference type="EMBL" id="AMFJ01028942">
    <property type="protein sequence ID" value="EKD44217.1"/>
    <property type="molecule type" value="Genomic_DNA"/>
</dbReference>
<feature type="non-terminal residue" evidence="2">
    <location>
        <position position="155"/>
    </location>
</feature>
<organism evidence="2">
    <name type="scientific">uncultured bacterium</name>
    <name type="common">gcode 4</name>
    <dbReference type="NCBI Taxonomy" id="1234023"/>
    <lineage>
        <taxon>Bacteria</taxon>
        <taxon>environmental samples</taxon>
    </lineage>
</organism>
<dbReference type="InterPro" id="IPR006195">
    <property type="entry name" value="aa-tRNA-synth_II"/>
</dbReference>
<sequence length="155" mass="18138">MTPPLRVRGMQDIYGEYQRYFTFLKKVARHEFRKNGFTRISTPIVEHKELIVRSAGESSDIVSKEMYAFLDRKDRELILKPESTAGVMRAYLEHMLEEPQPVYLYYIEPHFRYDRPQKGRYRQHHQVGAEIIGEIDPVIDAKVIHIGCSILDGIG</sequence>
<dbReference type="Gene3D" id="3.30.930.10">
    <property type="entry name" value="Bira Bifunctional Protein, Domain 2"/>
    <property type="match status" value="1"/>
</dbReference>
<dbReference type="GO" id="GO:0006427">
    <property type="term" value="P:histidyl-tRNA aminoacylation"/>
    <property type="evidence" value="ECO:0007669"/>
    <property type="project" value="TreeGrafter"/>
</dbReference>
<gene>
    <name evidence="2" type="primary">hisS</name>
    <name evidence="2" type="ORF">ACD_71C00211G0004</name>
</gene>
<evidence type="ECO:0000259" key="1">
    <source>
        <dbReference type="PROSITE" id="PS50862"/>
    </source>
</evidence>
<name>K1Z3W9_9BACT</name>
<accession>K1Z3W9</accession>
<evidence type="ECO:0000313" key="2">
    <source>
        <dbReference type="EMBL" id="EKD44217.1"/>
    </source>
</evidence>
<dbReference type="Pfam" id="PF13393">
    <property type="entry name" value="tRNA-synt_His"/>
    <property type="match status" value="1"/>
</dbReference>
<keyword evidence="2" id="KW-0436">Ligase</keyword>
<dbReference type="PANTHER" id="PTHR43707">
    <property type="entry name" value="HISTIDYL-TRNA SYNTHETASE"/>
    <property type="match status" value="1"/>
</dbReference>
<dbReference type="InterPro" id="IPR004516">
    <property type="entry name" value="HisRS/HisZ"/>
</dbReference>
<protein>
    <submittedName>
        <fullName evidence="2">Histidyl-tRNA synthetase</fullName>
        <ecNumber evidence="2">6.1.1.21</ecNumber>
    </submittedName>
</protein>
<keyword evidence="2" id="KW-0030">Aminoacyl-tRNA synthetase</keyword>
<dbReference type="InterPro" id="IPR045864">
    <property type="entry name" value="aa-tRNA-synth_II/BPL/LPL"/>
</dbReference>
<dbReference type="AlphaFoldDB" id="K1Z3W9"/>
<dbReference type="GO" id="GO:0004821">
    <property type="term" value="F:histidine-tRNA ligase activity"/>
    <property type="evidence" value="ECO:0007669"/>
    <property type="project" value="UniProtKB-EC"/>
</dbReference>
<dbReference type="SUPFAM" id="SSF55681">
    <property type="entry name" value="Class II aaRS and biotin synthetases"/>
    <property type="match status" value="1"/>
</dbReference>